<evidence type="ECO:0000313" key="1">
    <source>
        <dbReference type="EMBL" id="KFI82260.1"/>
    </source>
</evidence>
<dbReference type="EMBL" id="JGZI01000009">
    <property type="protein sequence ID" value="KFI82260.1"/>
    <property type="molecule type" value="Genomic_DNA"/>
</dbReference>
<dbReference type="AlphaFoldDB" id="A0A087CG60"/>
<organism evidence="1 2">
    <name type="scientific">Bifidobacterium psychraerophilum</name>
    <dbReference type="NCBI Taxonomy" id="218140"/>
    <lineage>
        <taxon>Bacteria</taxon>
        <taxon>Bacillati</taxon>
        <taxon>Actinomycetota</taxon>
        <taxon>Actinomycetes</taxon>
        <taxon>Bifidobacteriales</taxon>
        <taxon>Bifidobacteriaceae</taxon>
        <taxon>Bifidobacterium</taxon>
    </lineage>
</organism>
<gene>
    <name evidence="1" type="ORF">BPSY_1110</name>
</gene>
<dbReference type="STRING" id="218140.BPSY_1110"/>
<name>A0A087CG60_9BIFI</name>
<evidence type="ECO:0000313" key="2">
    <source>
        <dbReference type="Proteomes" id="UP000029050"/>
    </source>
</evidence>
<protein>
    <submittedName>
        <fullName evidence="1">Uncharacterized protein</fullName>
    </submittedName>
</protein>
<accession>A0A087CG60</accession>
<reference evidence="1 2" key="1">
    <citation type="submission" date="2014-03" db="EMBL/GenBank/DDBJ databases">
        <title>Genomics of Bifidobacteria.</title>
        <authorList>
            <person name="Ventura M."/>
            <person name="Milani C."/>
            <person name="Lugli G.A."/>
        </authorList>
    </citation>
    <scope>NUCLEOTIDE SEQUENCE [LARGE SCALE GENOMIC DNA]</scope>
    <source>
        <strain evidence="1 2">LMG 21775</strain>
    </source>
</reference>
<dbReference type="Proteomes" id="UP000029050">
    <property type="component" value="Unassembled WGS sequence"/>
</dbReference>
<proteinExistence type="predicted"/>
<sequence>MRCDPFYVAYGMRSKFYHDDDECPFGKRIKPCDRVPGQGSRFHCWVCESLHADEGPDGARMDPPVL</sequence>
<keyword evidence="2" id="KW-1185">Reference proteome</keyword>
<comment type="caution">
    <text evidence="1">The sequence shown here is derived from an EMBL/GenBank/DDBJ whole genome shotgun (WGS) entry which is preliminary data.</text>
</comment>